<dbReference type="PANTHER" id="PTHR43126">
    <property type="entry name" value="D-ALANYL-D-ALANINE DIPEPTIDASE"/>
    <property type="match status" value="1"/>
</dbReference>
<dbReference type="Pfam" id="PF01427">
    <property type="entry name" value="Peptidase_M15"/>
    <property type="match status" value="1"/>
</dbReference>
<feature type="signal peptide" evidence="11">
    <location>
        <begin position="1"/>
        <end position="23"/>
    </location>
</feature>
<dbReference type="GO" id="GO:0008237">
    <property type="term" value="F:metallopeptidase activity"/>
    <property type="evidence" value="ECO:0007669"/>
    <property type="project" value="UniProtKB-KW"/>
</dbReference>
<feature type="chain" id="PRO_5011678407" description="D-alanyl-D-alanine dipeptidase" evidence="11">
    <location>
        <begin position="24"/>
        <end position="228"/>
    </location>
</feature>
<evidence type="ECO:0000256" key="11">
    <source>
        <dbReference type="SAM" id="SignalP"/>
    </source>
</evidence>
<proteinExistence type="inferred from homology"/>
<protein>
    <recommendedName>
        <fullName evidence="9 10">D-alanyl-D-alanine dipeptidase</fullName>
        <shortName evidence="9 10">D-Ala-D-Ala dipeptidase</shortName>
        <ecNumber evidence="9 10">3.4.13.22</ecNumber>
    </recommendedName>
</protein>
<keyword evidence="5 9" id="KW-0862">Zinc</keyword>
<keyword evidence="6 9" id="KW-0224">Dipeptidase</keyword>
<evidence type="ECO:0000256" key="1">
    <source>
        <dbReference type="ARBA" id="ARBA00001362"/>
    </source>
</evidence>
<accession>A0A1G8HF98</accession>
<evidence type="ECO:0000313" key="12">
    <source>
        <dbReference type="EMBL" id="SDI05191.1"/>
    </source>
</evidence>
<keyword evidence="8 10" id="KW-0961">Cell wall biogenesis/degradation</keyword>
<dbReference type="EC" id="3.4.13.22" evidence="9 10"/>
<evidence type="ECO:0000256" key="8">
    <source>
        <dbReference type="ARBA" id="ARBA00023316"/>
    </source>
</evidence>
<evidence type="ECO:0000256" key="9">
    <source>
        <dbReference type="HAMAP-Rule" id="MF_01924"/>
    </source>
</evidence>
<dbReference type="Proteomes" id="UP000199636">
    <property type="component" value="Unassembled WGS sequence"/>
</dbReference>
<evidence type="ECO:0000256" key="4">
    <source>
        <dbReference type="ARBA" id="ARBA00022801"/>
    </source>
</evidence>
<comment type="similarity">
    <text evidence="9 10">Belongs to the peptidase M15D family.</text>
</comment>
<name>A0A1G8HF98_9PSED</name>
<dbReference type="OrthoDB" id="9804204at2"/>
<keyword evidence="3 9" id="KW-0479">Metal-binding</keyword>
<feature type="binding site" evidence="9">
    <location>
        <position position="210"/>
    </location>
    <ligand>
        <name>Zn(2+)</name>
        <dbReference type="ChEBI" id="CHEBI:29105"/>
        <note>catalytic</note>
    </ligand>
</feature>
<organism evidence="12 13">
    <name type="scientific">Pseudomonas panipatensis</name>
    <dbReference type="NCBI Taxonomy" id="428992"/>
    <lineage>
        <taxon>Bacteria</taxon>
        <taxon>Pseudomonadati</taxon>
        <taxon>Pseudomonadota</taxon>
        <taxon>Gammaproteobacteria</taxon>
        <taxon>Pseudomonadales</taxon>
        <taxon>Pseudomonadaceae</taxon>
        <taxon>Pseudomonas</taxon>
    </lineage>
</organism>
<keyword evidence="2 9" id="KW-0645">Protease</keyword>
<dbReference type="RefSeq" id="WP_090263105.1">
    <property type="nucleotide sequence ID" value="NZ_FNDS01000005.1"/>
</dbReference>
<evidence type="ECO:0000256" key="2">
    <source>
        <dbReference type="ARBA" id="ARBA00022670"/>
    </source>
</evidence>
<reference evidence="13" key="1">
    <citation type="submission" date="2016-10" db="EMBL/GenBank/DDBJ databases">
        <authorList>
            <person name="Varghese N."/>
            <person name="Submissions S."/>
        </authorList>
    </citation>
    <scope>NUCLEOTIDE SEQUENCE [LARGE SCALE GENOMIC DNA]</scope>
    <source>
        <strain evidence="13">CCM 7469</strain>
    </source>
</reference>
<keyword evidence="7 9" id="KW-0482">Metalloprotease</keyword>
<evidence type="ECO:0000313" key="13">
    <source>
        <dbReference type="Proteomes" id="UP000199636"/>
    </source>
</evidence>
<dbReference type="GO" id="GO:0160237">
    <property type="term" value="F:D-Ala-D-Ala dipeptidase activity"/>
    <property type="evidence" value="ECO:0007669"/>
    <property type="project" value="UniProtKB-EC"/>
</dbReference>
<keyword evidence="13" id="KW-1185">Reference proteome</keyword>
<feature type="active site" description="Proton donor/acceptor" evidence="9">
    <location>
        <position position="207"/>
    </location>
</feature>
<comment type="function">
    <text evidence="9 10">Catalyzes hydrolysis of the D-alanyl-D-alanine dipeptide.</text>
</comment>
<dbReference type="CDD" id="cd14817">
    <property type="entry name" value="D-Ala-D-Ala_dipeptidase_VanX"/>
    <property type="match status" value="1"/>
</dbReference>
<dbReference type="STRING" id="428992.SAMN05216272_105189"/>
<comment type="catalytic activity">
    <reaction evidence="1 9 10">
        <text>D-alanyl-D-alanine + H2O = 2 D-alanine</text>
        <dbReference type="Rhea" id="RHEA:20661"/>
        <dbReference type="ChEBI" id="CHEBI:15377"/>
        <dbReference type="ChEBI" id="CHEBI:57416"/>
        <dbReference type="ChEBI" id="CHEBI:57822"/>
        <dbReference type="EC" id="3.4.13.22"/>
    </reaction>
</comment>
<evidence type="ECO:0000256" key="10">
    <source>
        <dbReference type="PIRNR" id="PIRNR026671"/>
    </source>
</evidence>
<dbReference type="PIRSF" id="PIRSF026671">
    <property type="entry name" value="AA_dipeptidase"/>
    <property type="match status" value="1"/>
</dbReference>
<feature type="site" description="Transition state stabilizer" evidence="9">
    <location>
        <position position="97"/>
    </location>
</feature>
<evidence type="ECO:0000256" key="5">
    <source>
        <dbReference type="ARBA" id="ARBA00022833"/>
    </source>
</evidence>
<feature type="binding site" evidence="9">
    <location>
        <position position="142"/>
    </location>
    <ligand>
        <name>Zn(2+)</name>
        <dbReference type="ChEBI" id="CHEBI:29105"/>
        <note>catalytic</note>
    </ligand>
</feature>
<dbReference type="PANTHER" id="PTHR43126:SF1">
    <property type="entry name" value="D-ALANYL-D-ALANINE DIPEPTIDASE"/>
    <property type="match status" value="1"/>
</dbReference>
<evidence type="ECO:0000256" key="3">
    <source>
        <dbReference type="ARBA" id="ARBA00022723"/>
    </source>
</evidence>
<dbReference type="Gene3D" id="3.30.1380.10">
    <property type="match status" value="1"/>
</dbReference>
<keyword evidence="4 9" id="KW-0378">Hydrolase</keyword>
<evidence type="ECO:0000256" key="7">
    <source>
        <dbReference type="ARBA" id="ARBA00023049"/>
    </source>
</evidence>
<dbReference type="GO" id="GO:0071555">
    <property type="term" value="P:cell wall organization"/>
    <property type="evidence" value="ECO:0007669"/>
    <property type="project" value="UniProtKB-KW"/>
</dbReference>
<evidence type="ECO:0000256" key="6">
    <source>
        <dbReference type="ARBA" id="ARBA00022997"/>
    </source>
</evidence>
<feature type="binding site" evidence="9">
    <location>
        <position position="149"/>
    </location>
    <ligand>
        <name>Zn(2+)</name>
        <dbReference type="ChEBI" id="CHEBI:29105"/>
        <note>catalytic</note>
    </ligand>
</feature>
<dbReference type="HAMAP" id="MF_01924">
    <property type="entry name" value="A_A_dipeptidase"/>
    <property type="match status" value="1"/>
</dbReference>
<dbReference type="InterPro" id="IPR009045">
    <property type="entry name" value="Zn_M74/Hedgehog-like"/>
</dbReference>
<dbReference type="AlphaFoldDB" id="A0A1G8HF98"/>
<comment type="cofactor">
    <cofactor evidence="9">
        <name>Zn(2+)</name>
        <dbReference type="ChEBI" id="CHEBI:29105"/>
    </cofactor>
    <text evidence="9">Binds 1 zinc ion per subunit.</text>
</comment>
<dbReference type="InterPro" id="IPR000755">
    <property type="entry name" value="A_A_dipeptidase"/>
</dbReference>
<dbReference type="EMBL" id="FNDS01000005">
    <property type="protein sequence ID" value="SDI05191.1"/>
    <property type="molecule type" value="Genomic_DNA"/>
</dbReference>
<keyword evidence="11" id="KW-0732">Signal</keyword>
<dbReference type="SUPFAM" id="SSF55166">
    <property type="entry name" value="Hedgehog/DD-peptidase"/>
    <property type="match status" value="1"/>
</dbReference>
<dbReference type="GO" id="GO:0006508">
    <property type="term" value="P:proteolysis"/>
    <property type="evidence" value="ECO:0007669"/>
    <property type="project" value="UniProtKB-KW"/>
</dbReference>
<gene>
    <name evidence="9" type="primary">ddpX</name>
    <name evidence="12" type="ORF">SAMN05216272_105189</name>
</gene>
<sequence>MLRRSLLRYAGLALLLLAGALRADQPAQPGFVYLDQVLKGAHYDLRYYSGDNFVGQRIDGYDSGRVILSREAAKALAEVEGDLALSGLALKIFDGYRPQRAVEHFKRWAADLSDTRTQARYYPQLDKAALFRDGYIAKKSGHSRGSTVDLTLIDAKSGAELDMGSPFDFFGPISHHGTALIGAQPMRNRETLRGTMQRHGFEPYANEWWHYTLKQEPYPETYFDFPVK</sequence>
<dbReference type="GO" id="GO:0008270">
    <property type="term" value="F:zinc ion binding"/>
    <property type="evidence" value="ECO:0007669"/>
    <property type="project" value="UniProtKB-UniRule"/>
</dbReference>